<dbReference type="Gene3D" id="3.30.70.1880">
    <property type="entry name" value="Protein of unknown function DUF881"/>
    <property type="match status" value="1"/>
</dbReference>
<evidence type="ECO:0000256" key="3">
    <source>
        <dbReference type="SAM" id="Phobius"/>
    </source>
</evidence>
<sequence length="240" mass="26207">MKKNVYISIAFVCIVLGIMLSIEFKTIKNGGTVALQRAEDLTNKLKEVQSERDVLKKQLADLENKINTYEESASKTSAITKSLKDDLIKYKELAGLIDVQGPGVIVTINDSQKAVQPGGNANPFLVHDEDLLKVVNELRSAGAEAISLNDERLISTSEIRCVGPTVNVNSSRFAAPYVIRAIGSPETLEAALKLKGGVVDTLSNWGIEVNIKKSNNILVKKFNGVISFKYAKPIYEGENK</sequence>
<dbReference type="InterPro" id="IPR010273">
    <property type="entry name" value="DUF881"/>
</dbReference>
<dbReference type="KEGG" id="aaut:ACETAC_03330"/>
<dbReference type="Proteomes" id="UP000671913">
    <property type="component" value="Chromosome"/>
</dbReference>
<keyword evidence="5" id="KW-1185">Reference proteome</keyword>
<protein>
    <submittedName>
        <fullName evidence="4">DUF881 domain-containing protein</fullName>
    </submittedName>
</protein>
<feature type="transmembrane region" description="Helical" evidence="3">
    <location>
        <begin position="6"/>
        <end position="24"/>
    </location>
</feature>
<keyword evidence="2" id="KW-0175">Coiled coil</keyword>
<gene>
    <name evidence="4" type="ORF">ACETAC_03330</name>
</gene>
<evidence type="ECO:0000313" key="5">
    <source>
        <dbReference type="Proteomes" id="UP000671913"/>
    </source>
</evidence>
<keyword evidence="3" id="KW-0812">Transmembrane</keyword>
<dbReference type="RefSeq" id="WP_284680643.1">
    <property type="nucleotide sequence ID" value="NZ_CP060096.1"/>
</dbReference>
<dbReference type="EMBL" id="CP060096">
    <property type="protein sequence ID" value="QSZ27924.1"/>
    <property type="molecule type" value="Genomic_DNA"/>
</dbReference>
<keyword evidence="3" id="KW-0472">Membrane</keyword>
<name>A0A975GAX2_9THEO</name>
<dbReference type="Pfam" id="PF05949">
    <property type="entry name" value="DUF881"/>
    <property type="match status" value="1"/>
</dbReference>
<evidence type="ECO:0000256" key="1">
    <source>
        <dbReference type="ARBA" id="ARBA00009108"/>
    </source>
</evidence>
<proteinExistence type="inferred from homology"/>
<comment type="similarity">
    <text evidence="1">Belongs to the UPF0749 family.</text>
</comment>
<dbReference type="PANTHER" id="PTHR37313:SF2">
    <property type="entry name" value="UPF0749 PROTEIN YLXX"/>
    <property type="match status" value="1"/>
</dbReference>
<keyword evidence="3" id="KW-1133">Transmembrane helix</keyword>
<dbReference type="AlphaFoldDB" id="A0A975GAX2"/>
<reference evidence="4" key="1">
    <citation type="submission" date="2020-08" db="EMBL/GenBank/DDBJ databases">
        <title>Genomic insights into the carbon and energy metabolism of the first obligate autotrophic acetogenic bacterium Aceticella autotrophica gen. nov., sp. nov.</title>
        <authorList>
            <person name="Toshchakov S.V."/>
            <person name="Elcheninov A.G."/>
            <person name="Kublanov I.V."/>
            <person name="Frolov E.N."/>
            <person name="Lebedinsky A.V."/>
        </authorList>
    </citation>
    <scope>NUCLEOTIDE SEQUENCE</scope>
    <source>
        <strain evidence="4">3443-3Ac</strain>
    </source>
</reference>
<evidence type="ECO:0000256" key="2">
    <source>
        <dbReference type="SAM" id="Coils"/>
    </source>
</evidence>
<dbReference type="PANTHER" id="PTHR37313">
    <property type="entry name" value="UPF0749 PROTEIN RV1825"/>
    <property type="match status" value="1"/>
</dbReference>
<feature type="coiled-coil region" evidence="2">
    <location>
        <begin position="38"/>
        <end position="79"/>
    </location>
</feature>
<organism evidence="4 5">
    <name type="scientific">Aceticella autotrophica</name>
    <dbReference type="NCBI Taxonomy" id="2755338"/>
    <lineage>
        <taxon>Bacteria</taxon>
        <taxon>Bacillati</taxon>
        <taxon>Bacillota</taxon>
        <taxon>Clostridia</taxon>
        <taxon>Thermoanaerobacterales</taxon>
        <taxon>Thermoanaerobacteraceae</taxon>
        <taxon>Aceticella</taxon>
    </lineage>
</organism>
<evidence type="ECO:0000313" key="4">
    <source>
        <dbReference type="EMBL" id="QSZ27924.1"/>
    </source>
</evidence>
<accession>A0A975GAX2</accession>